<proteinExistence type="predicted"/>
<protein>
    <submittedName>
        <fullName evidence="1">Uncharacterized protein</fullName>
    </submittedName>
</protein>
<gene>
    <name evidence="1" type="ORF">SAMN04487752_2268</name>
</gene>
<organism evidence="1 2">
    <name type="scientific">Carnobacterium viridans</name>
    <dbReference type="NCBI Taxonomy" id="174587"/>
    <lineage>
        <taxon>Bacteria</taxon>
        <taxon>Bacillati</taxon>
        <taxon>Bacillota</taxon>
        <taxon>Bacilli</taxon>
        <taxon>Lactobacillales</taxon>
        <taxon>Carnobacteriaceae</taxon>
        <taxon>Carnobacterium</taxon>
    </lineage>
</organism>
<sequence>MNLRDSWGKYKAVEDFNYSDIEEYIRDIGQTRLFNSGKAIVEKNDFLLIFILSLKG</sequence>
<evidence type="ECO:0000313" key="2">
    <source>
        <dbReference type="Proteomes" id="UP000199481"/>
    </source>
</evidence>
<reference evidence="2" key="1">
    <citation type="submission" date="2016-10" db="EMBL/GenBank/DDBJ databases">
        <authorList>
            <person name="Varghese N."/>
            <person name="Submissions S."/>
        </authorList>
    </citation>
    <scope>NUCLEOTIDE SEQUENCE [LARGE SCALE GENOMIC DNA]</scope>
    <source>
        <strain evidence="2">MPL-11</strain>
    </source>
</reference>
<accession>A0A1H1AV00</accession>
<keyword evidence="2" id="KW-1185">Reference proteome</keyword>
<evidence type="ECO:0000313" key="1">
    <source>
        <dbReference type="EMBL" id="SDQ43472.1"/>
    </source>
</evidence>
<dbReference type="AlphaFoldDB" id="A0A1H1AV00"/>
<dbReference type="Proteomes" id="UP000199481">
    <property type="component" value="Unassembled WGS sequence"/>
</dbReference>
<name>A0A1H1AV00_9LACT</name>
<dbReference type="EMBL" id="FNJW01000008">
    <property type="protein sequence ID" value="SDQ43472.1"/>
    <property type="molecule type" value="Genomic_DNA"/>
</dbReference>
<dbReference type="RefSeq" id="WP_176944119.1">
    <property type="nucleotide sequence ID" value="NZ_CP084916.1"/>
</dbReference>